<dbReference type="EMBL" id="BSBO01000035">
    <property type="protein sequence ID" value="GLG05704.1"/>
    <property type="molecule type" value="Genomic_DNA"/>
</dbReference>
<dbReference type="RefSeq" id="WP_281873663.1">
    <property type="nucleotide sequence ID" value="NZ_BSBO01000035.1"/>
</dbReference>
<dbReference type="Proteomes" id="UP001145145">
    <property type="component" value="Unassembled WGS sequence"/>
</dbReference>
<dbReference type="InterPro" id="IPR000157">
    <property type="entry name" value="TIR_dom"/>
</dbReference>
<organism evidence="2 3">
    <name type="scientific">Sellimonas catena</name>
    <dbReference type="NCBI Taxonomy" id="2994035"/>
    <lineage>
        <taxon>Bacteria</taxon>
        <taxon>Bacillati</taxon>
        <taxon>Bacillota</taxon>
        <taxon>Clostridia</taxon>
        <taxon>Lachnospirales</taxon>
        <taxon>Lachnospiraceae</taxon>
        <taxon>Sellimonas</taxon>
    </lineage>
</organism>
<keyword evidence="3" id="KW-1185">Reference proteome</keyword>
<dbReference type="InterPro" id="IPR035897">
    <property type="entry name" value="Toll_tir_struct_dom_sf"/>
</dbReference>
<dbReference type="Gene3D" id="3.40.50.10140">
    <property type="entry name" value="Toll/interleukin-1 receptor homology (TIR) domain"/>
    <property type="match status" value="1"/>
</dbReference>
<accession>A0A9W6C7D5</accession>
<evidence type="ECO:0000313" key="3">
    <source>
        <dbReference type="Proteomes" id="UP001145145"/>
    </source>
</evidence>
<gene>
    <name evidence="2" type="ORF">Selli1_28780</name>
</gene>
<comment type="caution">
    <text evidence="2">The sequence shown here is derived from an EMBL/GenBank/DDBJ whole genome shotgun (WGS) entry which is preliminary data.</text>
</comment>
<dbReference type="PROSITE" id="PS50104">
    <property type="entry name" value="TIR"/>
    <property type="match status" value="1"/>
</dbReference>
<reference evidence="2 3" key="1">
    <citation type="journal article" date="2023" name="Int. J. Syst. Evol. Microbiol.">
        <title>Sellimonas catena sp. nov., isolated from human faeces.</title>
        <authorList>
            <person name="Hisatomi A."/>
            <person name="Ohkuma M."/>
            <person name="Sakamoto M."/>
        </authorList>
    </citation>
    <scope>NUCLEOTIDE SEQUENCE [LARGE SCALE GENOMIC DNA]</scope>
    <source>
        <strain evidence="2 3">12EGH17</strain>
    </source>
</reference>
<sequence length="613" mass="71256">MKIFIIDPQMTMTDYFTADEFNKEVIKELRSYGVELYEVNIKNIGRMKVSLSNDAIVIVYNEHDVSEQETGDVKKLLLKALEKGARIWPVAIDRRARTPMEVISDKQSYDVWEQLRCRDLDGKYLGTIAKIFSRKLVARVFPTCYCEEGEIFLSHRRLDGEEITAKIYDKILMQAKESTPFRDVVNVKVGDAAQEVIDKVMESSDVFVFLHTPKSAESEWILKELRFALLRNIPILWVQIDNADINKLKMKPSDKPHLIYKSEEFYCDNQLVEIVDTILQKAFELVMDRSNQILGYIDLLDNMFSNKLKVVDKGKMIYHISIKRKGYHYPQRNIEQYYQLFGRTPTLEDAEKLNEYLEKCECDSIAILTNRVVSSSKRENVVFDGIQDFCYHWNRYLSEAKKGSKQMEIVISGAFPDSDEIYKQSLTDALILFSKSIIWNGYELTFGAHPTFQELFYEVAKDVDPQDYKNKVNMYISRWFLVDDSEKEYEDKYNLHISEKKETLALSLTEMRRNMIQRKNVKALVCLGGKIKPNKNEEGIREEIKLAREWNIPVFIVGSVGGCSSEVALEYEHNGWEGINNASKELNKAFLEGIDYFSMAQEMLSYISSNEKI</sequence>
<dbReference type="AlphaFoldDB" id="A0A9W6C7D5"/>
<evidence type="ECO:0000313" key="2">
    <source>
        <dbReference type="EMBL" id="GLG05704.1"/>
    </source>
</evidence>
<dbReference type="InterPro" id="IPR041160">
    <property type="entry name" value="LD_cluster2"/>
</dbReference>
<name>A0A9W6C7D5_9FIRM</name>
<dbReference type="GO" id="GO:0007165">
    <property type="term" value="P:signal transduction"/>
    <property type="evidence" value="ECO:0007669"/>
    <property type="project" value="InterPro"/>
</dbReference>
<dbReference type="SUPFAM" id="SSF52200">
    <property type="entry name" value="Toll/Interleukin receptor TIR domain"/>
    <property type="match status" value="1"/>
</dbReference>
<feature type="domain" description="TIR" evidence="1">
    <location>
        <begin position="147"/>
        <end position="283"/>
    </location>
</feature>
<dbReference type="Pfam" id="PF18163">
    <property type="entry name" value="LD_cluster2"/>
    <property type="match status" value="1"/>
</dbReference>
<evidence type="ECO:0000259" key="1">
    <source>
        <dbReference type="PROSITE" id="PS50104"/>
    </source>
</evidence>
<proteinExistence type="predicted"/>
<protein>
    <recommendedName>
        <fullName evidence="1">TIR domain-containing protein</fullName>
    </recommendedName>
</protein>
<dbReference type="Pfam" id="PF13676">
    <property type="entry name" value="TIR_2"/>
    <property type="match status" value="1"/>
</dbReference>